<sequence>MPHVETLGHIIFSTLSGGLKQEYDAHTNLPTRGHASTKLPACSPALRTYPPVVQHM</sequence>
<dbReference type="AlphaFoldDB" id="A0A4D6NFD1"/>
<evidence type="ECO:0000313" key="1">
    <source>
        <dbReference type="EMBL" id="QCE11631.1"/>
    </source>
</evidence>
<gene>
    <name evidence="1" type="ORF">DEO72_LG10g2866</name>
</gene>
<reference evidence="1 2" key="1">
    <citation type="submission" date="2019-04" db="EMBL/GenBank/DDBJ databases">
        <title>An improved genome assembly and genetic linkage map for asparagus bean, Vigna unguiculata ssp. sesquipedialis.</title>
        <authorList>
            <person name="Xia Q."/>
            <person name="Zhang R."/>
            <person name="Dong Y."/>
        </authorList>
    </citation>
    <scope>NUCLEOTIDE SEQUENCE [LARGE SCALE GENOMIC DNA]</scope>
    <source>
        <tissue evidence="1">Leaf</tissue>
    </source>
</reference>
<dbReference type="EMBL" id="CP039354">
    <property type="protein sequence ID" value="QCE11631.1"/>
    <property type="molecule type" value="Genomic_DNA"/>
</dbReference>
<name>A0A4D6NFD1_VIGUN</name>
<dbReference type="Proteomes" id="UP000501690">
    <property type="component" value="Linkage Group LG10"/>
</dbReference>
<protein>
    <submittedName>
        <fullName evidence="1">Uncharacterized protein</fullName>
    </submittedName>
</protein>
<keyword evidence="2" id="KW-1185">Reference proteome</keyword>
<organism evidence="1 2">
    <name type="scientific">Vigna unguiculata</name>
    <name type="common">Cowpea</name>
    <dbReference type="NCBI Taxonomy" id="3917"/>
    <lineage>
        <taxon>Eukaryota</taxon>
        <taxon>Viridiplantae</taxon>
        <taxon>Streptophyta</taxon>
        <taxon>Embryophyta</taxon>
        <taxon>Tracheophyta</taxon>
        <taxon>Spermatophyta</taxon>
        <taxon>Magnoliopsida</taxon>
        <taxon>eudicotyledons</taxon>
        <taxon>Gunneridae</taxon>
        <taxon>Pentapetalae</taxon>
        <taxon>rosids</taxon>
        <taxon>fabids</taxon>
        <taxon>Fabales</taxon>
        <taxon>Fabaceae</taxon>
        <taxon>Papilionoideae</taxon>
        <taxon>50 kb inversion clade</taxon>
        <taxon>NPAAA clade</taxon>
        <taxon>indigoferoid/millettioid clade</taxon>
        <taxon>Phaseoleae</taxon>
        <taxon>Vigna</taxon>
    </lineage>
</organism>
<evidence type="ECO:0000313" key="2">
    <source>
        <dbReference type="Proteomes" id="UP000501690"/>
    </source>
</evidence>
<accession>A0A4D6NFD1</accession>
<proteinExistence type="predicted"/>